<evidence type="ECO:0000313" key="2">
    <source>
        <dbReference type="EMBL" id="MDP9893261.1"/>
    </source>
</evidence>
<protein>
    <submittedName>
        <fullName evidence="2">Alpha/beta-hydrolase family hydrolase</fullName>
    </submittedName>
</protein>
<dbReference type="InterPro" id="IPR029058">
    <property type="entry name" value="AB_hydrolase_fold"/>
</dbReference>
<dbReference type="SUPFAM" id="SSF53474">
    <property type="entry name" value="alpha/beta-Hydrolases"/>
    <property type="match status" value="1"/>
</dbReference>
<dbReference type="InterPro" id="IPR046879">
    <property type="entry name" value="KANL3/Tex30_Abhydrolase"/>
</dbReference>
<comment type="caution">
    <text evidence="2">The sequence shown here is derived from an EMBL/GenBank/DDBJ whole genome shotgun (WGS) entry which is preliminary data.</text>
</comment>
<proteinExistence type="predicted"/>
<sequence length="225" mass="23980">MKTMQIAISVASGVDVSALAVAPTDAQACLVLAHGAGAGMAHPFMNAVAAGLAERRIATLRYQFPYMEKGLKRVDSPVLAHATVRAAVRCASQHFDGVRLFAGGKSFGGRMTSQAQALDAMLGVEGLVFLGFPLHPSGAPSVDRAAHLYEVEVPMLFVHGTRDKLAEPEQMRPVLRGLGSLATSMEIEDADHSFSVPKRSGRSNEEALDEALDGLALWTQAWRID</sequence>
<accession>A0AAW8D066</accession>
<dbReference type="EMBL" id="JAUSRD010000004">
    <property type="protein sequence ID" value="MDP9893261.1"/>
    <property type="molecule type" value="Genomic_DNA"/>
</dbReference>
<dbReference type="Pfam" id="PF20408">
    <property type="entry name" value="Abhydrolase_11"/>
    <property type="match status" value="1"/>
</dbReference>
<dbReference type="Gene3D" id="3.40.50.1820">
    <property type="entry name" value="alpha/beta hydrolase"/>
    <property type="match status" value="1"/>
</dbReference>
<reference evidence="2" key="1">
    <citation type="submission" date="2023-07" db="EMBL/GenBank/DDBJ databases">
        <title>Sorghum-associated microbial communities from plants grown in Nebraska, USA.</title>
        <authorList>
            <person name="Schachtman D."/>
        </authorList>
    </citation>
    <scope>NUCLEOTIDE SEQUENCE</scope>
    <source>
        <strain evidence="2">DS3754</strain>
    </source>
</reference>
<dbReference type="InterPro" id="IPR026555">
    <property type="entry name" value="NSL3/Tex30"/>
</dbReference>
<organism evidence="2 3">
    <name type="scientific">Variovorax boronicumulans</name>
    <dbReference type="NCBI Taxonomy" id="436515"/>
    <lineage>
        <taxon>Bacteria</taxon>
        <taxon>Pseudomonadati</taxon>
        <taxon>Pseudomonadota</taxon>
        <taxon>Betaproteobacteria</taxon>
        <taxon>Burkholderiales</taxon>
        <taxon>Comamonadaceae</taxon>
        <taxon>Variovorax</taxon>
    </lineage>
</organism>
<name>A0AAW8D066_9BURK</name>
<evidence type="ECO:0000313" key="3">
    <source>
        <dbReference type="Proteomes" id="UP001242045"/>
    </source>
</evidence>
<feature type="domain" description="KANL3/Tex30 alpha/beta hydrolase-like" evidence="1">
    <location>
        <begin position="27"/>
        <end position="218"/>
    </location>
</feature>
<dbReference type="Proteomes" id="UP001242045">
    <property type="component" value="Unassembled WGS sequence"/>
</dbReference>
<dbReference type="RefSeq" id="WP_307684882.1">
    <property type="nucleotide sequence ID" value="NZ_JAUSRD010000004.1"/>
</dbReference>
<gene>
    <name evidence="2" type="ORF">J2W31_002372</name>
</gene>
<dbReference type="PANTHER" id="PTHR13136">
    <property type="entry name" value="TESTIS DEVELOPMENT PROTEIN PRTD"/>
    <property type="match status" value="1"/>
</dbReference>
<evidence type="ECO:0000259" key="1">
    <source>
        <dbReference type="Pfam" id="PF20408"/>
    </source>
</evidence>
<dbReference type="PANTHER" id="PTHR13136:SF11">
    <property type="entry name" value="TESTIS-EXPRESSED PROTEIN 30"/>
    <property type="match status" value="1"/>
</dbReference>
<dbReference type="AlphaFoldDB" id="A0AAW8D066"/>